<sequence length="33" mass="3633">MSDNEKLLIESILASVGLESIKISNTKINCKLK</sequence>
<evidence type="ECO:0000313" key="1">
    <source>
        <dbReference type="EMBL" id="AGA69387.1"/>
    </source>
</evidence>
<dbReference type="Proteomes" id="UP000010797">
    <property type="component" value="Chromosome"/>
</dbReference>
<proteinExistence type="predicted"/>
<keyword evidence="2" id="KW-1185">Reference proteome</keyword>
<accession>L0F865</accession>
<name>L0F865_DESDL</name>
<organism evidence="1 2">
    <name type="scientific">Desulfitobacterium dichloroeliminans (strain LMG P-21439 / DCA1)</name>
    <dbReference type="NCBI Taxonomy" id="871963"/>
    <lineage>
        <taxon>Bacteria</taxon>
        <taxon>Bacillati</taxon>
        <taxon>Bacillota</taxon>
        <taxon>Clostridia</taxon>
        <taxon>Eubacteriales</taxon>
        <taxon>Desulfitobacteriaceae</taxon>
        <taxon>Desulfitobacterium</taxon>
    </lineage>
</organism>
<dbReference type="STRING" id="871963.Desdi_1939"/>
<evidence type="ECO:0000313" key="2">
    <source>
        <dbReference type="Proteomes" id="UP000010797"/>
    </source>
</evidence>
<gene>
    <name evidence="1" type="ordered locus">Desdi_1939</name>
</gene>
<dbReference type="AlphaFoldDB" id="L0F865"/>
<reference evidence="2" key="1">
    <citation type="submission" date="2012-02" db="EMBL/GenBank/DDBJ databases">
        <title>Complete sequence of Desulfitobacterium dichloroeliminans LMG P-21439.</title>
        <authorList>
            <person name="Lucas S."/>
            <person name="Han J."/>
            <person name="Lapidus A."/>
            <person name="Cheng J.-F."/>
            <person name="Goodwin L."/>
            <person name="Pitluck S."/>
            <person name="Peters L."/>
            <person name="Ovchinnikova G."/>
            <person name="Teshima H."/>
            <person name="Detter J.C."/>
            <person name="Han C."/>
            <person name="Tapia R."/>
            <person name="Land M."/>
            <person name="Hauser L."/>
            <person name="Kyrpides N."/>
            <person name="Ivanova N."/>
            <person name="Pagani I."/>
            <person name="Kruse T."/>
            <person name="de Vos W.M."/>
            <person name="Boon N."/>
            <person name="Smidt H."/>
            <person name="Woyke T."/>
        </authorList>
    </citation>
    <scope>NUCLEOTIDE SEQUENCE [LARGE SCALE GENOMIC DNA]</scope>
    <source>
        <strain evidence="2">LMG P-21439 / DCA1</strain>
    </source>
</reference>
<dbReference type="HOGENOM" id="CLU_3381541_0_0_9"/>
<dbReference type="KEGG" id="ddl:Desdi_1939"/>
<protein>
    <submittedName>
        <fullName evidence="1">Uncharacterized protein</fullName>
    </submittedName>
</protein>
<dbReference type="EMBL" id="CP003344">
    <property type="protein sequence ID" value="AGA69387.1"/>
    <property type="molecule type" value="Genomic_DNA"/>
</dbReference>